<dbReference type="STRING" id="745368.SAMN02745178_01947"/>
<keyword evidence="5" id="KW-0804">Transcription</keyword>
<dbReference type="InterPro" id="IPR013249">
    <property type="entry name" value="RNA_pol_sigma70_r4_t2"/>
</dbReference>
<proteinExistence type="inferred from homology"/>
<organism evidence="7 8">
    <name type="scientific">Gemmiger formicilis</name>
    <dbReference type="NCBI Taxonomy" id="745368"/>
    <lineage>
        <taxon>Bacteria</taxon>
        <taxon>Bacillati</taxon>
        <taxon>Bacillota</taxon>
        <taxon>Clostridia</taxon>
        <taxon>Eubacteriales</taxon>
        <taxon>Gemmiger</taxon>
    </lineage>
</organism>
<comment type="similarity">
    <text evidence="1">Belongs to the sigma-70 factor family. ECF subfamily.</text>
</comment>
<dbReference type="InterPro" id="IPR013325">
    <property type="entry name" value="RNA_pol_sigma_r2"/>
</dbReference>
<feature type="domain" description="RNA polymerase sigma factor 70 region 4 type 2" evidence="6">
    <location>
        <begin position="103"/>
        <end position="155"/>
    </location>
</feature>
<dbReference type="GO" id="GO:0016987">
    <property type="term" value="F:sigma factor activity"/>
    <property type="evidence" value="ECO:0007669"/>
    <property type="project" value="UniProtKB-KW"/>
</dbReference>
<evidence type="ECO:0000256" key="1">
    <source>
        <dbReference type="ARBA" id="ARBA00010641"/>
    </source>
</evidence>
<dbReference type="GO" id="GO:0006352">
    <property type="term" value="P:DNA-templated transcription initiation"/>
    <property type="evidence" value="ECO:0007669"/>
    <property type="project" value="InterPro"/>
</dbReference>
<dbReference type="SUPFAM" id="SSF88659">
    <property type="entry name" value="Sigma3 and sigma4 domains of RNA polymerase sigma factors"/>
    <property type="match status" value="1"/>
</dbReference>
<dbReference type="Pfam" id="PF08281">
    <property type="entry name" value="Sigma70_r4_2"/>
    <property type="match status" value="1"/>
</dbReference>
<evidence type="ECO:0000313" key="7">
    <source>
        <dbReference type="EMBL" id="SKA89581.1"/>
    </source>
</evidence>
<dbReference type="InterPro" id="IPR014284">
    <property type="entry name" value="RNA_pol_sigma-70_dom"/>
</dbReference>
<keyword evidence="4" id="KW-0238">DNA-binding</keyword>
<dbReference type="Gene3D" id="1.10.1740.10">
    <property type="match status" value="1"/>
</dbReference>
<dbReference type="PANTHER" id="PTHR43133:SF8">
    <property type="entry name" value="RNA POLYMERASE SIGMA FACTOR HI_1459-RELATED"/>
    <property type="match status" value="1"/>
</dbReference>
<dbReference type="InterPro" id="IPR013324">
    <property type="entry name" value="RNA_pol_sigma_r3/r4-like"/>
</dbReference>
<dbReference type="NCBIfam" id="TIGR02937">
    <property type="entry name" value="sigma70-ECF"/>
    <property type="match status" value="1"/>
</dbReference>
<dbReference type="EMBL" id="FUYF01000011">
    <property type="protein sequence ID" value="SKA89581.1"/>
    <property type="molecule type" value="Genomic_DNA"/>
</dbReference>
<evidence type="ECO:0000259" key="6">
    <source>
        <dbReference type="Pfam" id="PF08281"/>
    </source>
</evidence>
<sequence length="162" mass="18440">MTEHELDTLLRDYGGAVRSVCRAILPGHPQDAEEAEADTFYKLWRGAHLPADETHRRRLVVRTARQCAIDRYRALLRRGETLPLDDRDDAELAVALESELETRELMAQVMALPPPDGELFLRRYVYGETAAQLGVHFNMPAATVRTRLHRARLALQKLLKEG</sequence>
<keyword evidence="2" id="KW-0805">Transcription regulation</keyword>
<keyword evidence="3" id="KW-0731">Sigma factor</keyword>
<dbReference type="GeneID" id="93338399"/>
<dbReference type="Gene3D" id="1.10.10.10">
    <property type="entry name" value="Winged helix-like DNA-binding domain superfamily/Winged helix DNA-binding domain"/>
    <property type="match status" value="1"/>
</dbReference>
<dbReference type="AlphaFoldDB" id="A0A1T4XKG5"/>
<gene>
    <name evidence="7" type="ORF">SAMN02745178_01947</name>
</gene>
<evidence type="ECO:0000256" key="3">
    <source>
        <dbReference type="ARBA" id="ARBA00023082"/>
    </source>
</evidence>
<dbReference type="GO" id="GO:0003677">
    <property type="term" value="F:DNA binding"/>
    <property type="evidence" value="ECO:0007669"/>
    <property type="project" value="UniProtKB-KW"/>
</dbReference>
<dbReference type="PANTHER" id="PTHR43133">
    <property type="entry name" value="RNA POLYMERASE ECF-TYPE SIGMA FACTO"/>
    <property type="match status" value="1"/>
</dbReference>
<accession>A0A1T4XKG5</accession>
<evidence type="ECO:0000256" key="5">
    <source>
        <dbReference type="ARBA" id="ARBA00023163"/>
    </source>
</evidence>
<evidence type="ECO:0000256" key="2">
    <source>
        <dbReference type="ARBA" id="ARBA00023015"/>
    </source>
</evidence>
<evidence type="ECO:0000256" key="4">
    <source>
        <dbReference type="ARBA" id="ARBA00023125"/>
    </source>
</evidence>
<protein>
    <submittedName>
        <fullName evidence="7">RNA polymerase sigma-70 factor, ECF subfamily</fullName>
    </submittedName>
</protein>
<name>A0A1T4XKG5_9FIRM</name>
<dbReference type="InterPro" id="IPR039425">
    <property type="entry name" value="RNA_pol_sigma-70-like"/>
</dbReference>
<keyword evidence="8" id="KW-1185">Reference proteome</keyword>
<dbReference type="InterPro" id="IPR036388">
    <property type="entry name" value="WH-like_DNA-bd_sf"/>
</dbReference>
<reference evidence="7 8" key="1">
    <citation type="submission" date="2017-02" db="EMBL/GenBank/DDBJ databases">
        <authorList>
            <person name="Peterson S.W."/>
        </authorList>
    </citation>
    <scope>NUCLEOTIDE SEQUENCE [LARGE SCALE GENOMIC DNA]</scope>
    <source>
        <strain evidence="7 8">ATCC 27749</strain>
    </source>
</reference>
<dbReference type="OrthoDB" id="9795666at2"/>
<dbReference type="RefSeq" id="WP_078784847.1">
    <property type="nucleotide sequence ID" value="NZ_DAWAFM010000067.1"/>
</dbReference>
<dbReference type="Proteomes" id="UP000190286">
    <property type="component" value="Unassembled WGS sequence"/>
</dbReference>
<dbReference type="SUPFAM" id="SSF88946">
    <property type="entry name" value="Sigma2 domain of RNA polymerase sigma factors"/>
    <property type="match status" value="1"/>
</dbReference>
<evidence type="ECO:0000313" key="8">
    <source>
        <dbReference type="Proteomes" id="UP000190286"/>
    </source>
</evidence>